<proteinExistence type="predicted"/>
<evidence type="ECO:0000313" key="2">
    <source>
        <dbReference type="Proteomes" id="UP000265703"/>
    </source>
</evidence>
<dbReference type="OrthoDB" id="2403327at2759"/>
<dbReference type="Proteomes" id="UP000265703">
    <property type="component" value="Unassembled WGS sequence"/>
</dbReference>
<comment type="caution">
    <text evidence="1">The sequence shown here is derived from an EMBL/GenBank/DDBJ whole genome shotgun (WGS) entry which is preliminary data.</text>
</comment>
<dbReference type="EMBL" id="QKYT01000450">
    <property type="protein sequence ID" value="RIA85070.1"/>
    <property type="molecule type" value="Genomic_DNA"/>
</dbReference>
<organism evidence="1 2">
    <name type="scientific">Glomus cerebriforme</name>
    <dbReference type="NCBI Taxonomy" id="658196"/>
    <lineage>
        <taxon>Eukaryota</taxon>
        <taxon>Fungi</taxon>
        <taxon>Fungi incertae sedis</taxon>
        <taxon>Mucoromycota</taxon>
        <taxon>Glomeromycotina</taxon>
        <taxon>Glomeromycetes</taxon>
        <taxon>Glomerales</taxon>
        <taxon>Glomeraceae</taxon>
        <taxon>Glomus</taxon>
    </lineage>
</organism>
<sequence>MFYSLPERKQKDNLLNSTKWSDCEYYDYCKNQKFENGNLQISNFFEQRIDRKFEQNHQTTTPNSSITQLKSVISFLNTLNYNYSSLQQQIRKRQQQEKFKQRRKFIGNENDFNIIKDENNFANNLQQFITVYNRT</sequence>
<reference evidence="1 2" key="1">
    <citation type="submission" date="2018-06" db="EMBL/GenBank/DDBJ databases">
        <title>Comparative genomics reveals the genomic features of Rhizophagus irregularis, R. cerebriforme, R. diaphanum and Gigaspora rosea, and their symbiotic lifestyle signature.</title>
        <authorList>
            <person name="Morin E."/>
            <person name="San Clemente H."/>
            <person name="Chen E.C.H."/>
            <person name="De La Providencia I."/>
            <person name="Hainaut M."/>
            <person name="Kuo A."/>
            <person name="Kohler A."/>
            <person name="Murat C."/>
            <person name="Tang N."/>
            <person name="Roy S."/>
            <person name="Loubradou J."/>
            <person name="Henrissat B."/>
            <person name="Grigoriev I.V."/>
            <person name="Corradi N."/>
            <person name="Roux C."/>
            <person name="Martin F.M."/>
        </authorList>
    </citation>
    <scope>NUCLEOTIDE SEQUENCE [LARGE SCALE GENOMIC DNA]</scope>
    <source>
        <strain evidence="1 2">DAOM 227022</strain>
    </source>
</reference>
<evidence type="ECO:0000313" key="1">
    <source>
        <dbReference type="EMBL" id="RIA85070.1"/>
    </source>
</evidence>
<accession>A0A397SFP4</accession>
<dbReference type="AlphaFoldDB" id="A0A397SFP4"/>
<keyword evidence="2" id="KW-1185">Reference proteome</keyword>
<protein>
    <submittedName>
        <fullName evidence="1">Uncharacterized protein</fullName>
    </submittedName>
</protein>
<name>A0A397SFP4_9GLOM</name>
<gene>
    <name evidence="1" type="ORF">C1645_831360</name>
</gene>